<gene>
    <name evidence="3" type="ORF">SAMN04487949_2541</name>
</gene>
<dbReference type="InterPro" id="IPR001763">
    <property type="entry name" value="Rhodanese-like_dom"/>
</dbReference>
<dbReference type="OrthoDB" id="9180at2157"/>
<dbReference type="Pfam" id="PF00753">
    <property type="entry name" value="Lactamase_B"/>
    <property type="match status" value="1"/>
</dbReference>
<proteinExistence type="predicted"/>
<dbReference type="InterPro" id="IPR036866">
    <property type="entry name" value="RibonucZ/Hydroxyglut_hydro"/>
</dbReference>
<dbReference type="AlphaFoldDB" id="A0A1G9VWX9"/>
<protein>
    <submittedName>
        <fullName evidence="3">Glyoxylase, beta-lactamase superfamily II</fullName>
    </submittedName>
</protein>
<dbReference type="InterPro" id="IPR036873">
    <property type="entry name" value="Rhodanese-like_dom_sf"/>
</dbReference>
<dbReference type="GO" id="GO:0046872">
    <property type="term" value="F:metal ion binding"/>
    <property type="evidence" value="ECO:0007669"/>
    <property type="project" value="UniProtKB-KW"/>
</dbReference>
<evidence type="ECO:0000313" key="4">
    <source>
        <dbReference type="Proteomes" id="UP000199451"/>
    </source>
</evidence>
<dbReference type="PROSITE" id="PS50206">
    <property type="entry name" value="RHODANESE_3"/>
    <property type="match status" value="1"/>
</dbReference>
<dbReference type="GO" id="GO:0050313">
    <property type="term" value="F:sulfur dioxygenase activity"/>
    <property type="evidence" value="ECO:0007669"/>
    <property type="project" value="InterPro"/>
</dbReference>
<dbReference type="Gene3D" id="3.40.250.10">
    <property type="entry name" value="Rhodanese-like domain"/>
    <property type="match status" value="1"/>
</dbReference>
<dbReference type="CDD" id="cd07724">
    <property type="entry name" value="POD-like_MBL-fold"/>
    <property type="match status" value="1"/>
</dbReference>
<dbReference type="GO" id="GO:0006749">
    <property type="term" value="P:glutathione metabolic process"/>
    <property type="evidence" value="ECO:0007669"/>
    <property type="project" value="InterPro"/>
</dbReference>
<dbReference type="InterPro" id="IPR044528">
    <property type="entry name" value="POD-like_MBL-fold"/>
</dbReference>
<dbReference type="SMART" id="SM00450">
    <property type="entry name" value="RHOD"/>
    <property type="match status" value="1"/>
</dbReference>
<dbReference type="EMBL" id="FNHL01000003">
    <property type="protein sequence ID" value="SDM76789.1"/>
    <property type="molecule type" value="Genomic_DNA"/>
</dbReference>
<dbReference type="GO" id="GO:0070813">
    <property type="term" value="P:hydrogen sulfide metabolic process"/>
    <property type="evidence" value="ECO:0007669"/>
    <property type="project" value="TreeGrafter"/>
</dbReference>
<dbReference type="Pfam" id="PF00581">
    <property type="entry name" value="Rhodanese"/>
    <property type="match status" value="1"/>
</dbReference>
<keyword evidence="4" id="KW-1185">Reference proteome</keyword>
<dbReference type="PANTHER" id="PTHR43084:SF1">
    <property type="entry name" value="PERSULFIDE DIOXYGENASE ETHE1, MITOCHONDRIAL"/>
    <property type="match status" value="1"/>
</dbReference>
<evidence type="ECO:0000313" key="3">
    <source>
        <dbReference type="EMBL" id="SDM76789.1"/>
    </source>
</evidence>
<dbReference type="Proteomes" id="UP000199451">
    <property type="component" value="Unassembled WGS sequence"/>
</dbReference>
<dbReference type="PANTHER" id="PTHR43084">
    <property type="entry name" value="PERSULFIDE DIOXYGENASE ETHE1"/>
    <property type="match status" value="1"/>
</dbReference>
<sequence length="389" mass="41678">MTDDPDTGREAGSLSADALRDRLRRGDAVTVLDVRDRDEFEAWHIDGESVHATQIPHNKFLVARVRGGVEELVADLAEPVLVVCGEGKASADVADLLADNGIEALNLDGGMEGWARVYESVEIPHDEATVRQYLRPSSGCVAILVVAGDEAVVVDPLRAFTDRYVADAAELGAEITYAVDTHVHADHVSGVRDVARETGAEIVLPRGAENRGLAFDATLVGDGDTLGVGEVELTAVSLPGHTTEMTGFRVGDLLLAGDSVFLDSVARPDLEVGDDGASEMARTLYGTLHERLFAFPAETRVVPGHVGDRTKPDDAGRYVATLGDLRDRLDVLTLDEDAFVERILENMPPQPANYETIIETNLGRRETDDAEAFELELGPNNCAATGTAD</sequence>
<reference evidence="4" key="1">
    <citation type="submission" date="2016-10" db="EMBL/GenBank/DDBJ databases">
        <authorList>
            <person name="Varghese N."/>
            <person name="Submissions S."/>
        </authorList>
    </citation>
    <scope>NUCLEOTIDE SEQUENCE [LARGE SCALE GENOMIC DNA]</scope>
    <source>
        <strain evidence="4">CGMCC 1.10119</strain>
    </source>
</reference>
<dbReference type="SMART" id="SM00849">
    <property type="entry name" value="Lactamase_B"/>
    <property type="match status" value="1"/>
</dbReference>
<feature type="domain" description="Rhodanese" evidence="2">
    <location>
        <begin position="25"/>
        <end position="123"/>
    </location>
</feature>
<evidence type="ECO:0000259" key="2">
    <source>
        <dbReference type="PROSITE" id="PS50206"/>
    </source>
</evidence>
<dbReference type="STRING" id="660521.SAMN04487949_2541"/>
<dbReference type="InterPro" id="IPR051682">
    <property type="entry name" value="Mito_Persulfide_Diox"/>
</dbReference>
<dbReference type="InterPro" id="IPR001279">
    <property type="entry name" value="Metallo-B-lactamas"/>
</dbReference>
<organism evidence="3 4">
    <name type="scientific">Halogranum gelatinilyticum</name>
    <dbReference type="NCBI Taxonomy" id="660521"/>
    <lineage>
        <taxon>Archaea</taxon>
        <taxon>Methanobacteriati</taxon>
        <taxon>Methanobacteriota</taxon>
        <taxon>Stenosarchaea group</taxon>
        <taxon>Halobacteria</taxon>
        <taxon>Halobacteriales</taxon>
        <taxon>Haloferacaceae</taxon>
    </lineage>
</organism>
<name>A0A1G9VWX9_9EURY</name>
<evidence type="ECO:0000256" key="1">
    <source>
        <dbReference type="ARBA" id="ARBA00022723"/>
    </source>
</evidence>
<accession>A0A1G9VWX9</accession>
<dbReference type="SUPFAM" id="SSF56281">
    <property type="entry name" value="Metallo-hydrolase/oxidoreductase"/>
    <property type="match status" value="1"/>
</dbReference>
<keyword evidence="1" id="KW-0479">Metal-binding</keyword>
<dbReference type="Gene3D" id="3.60.15.10">
    <property type="entry name" value="Ribonuclease Z/Hydroxyacylglutathione hydrolase-like"/>
    <property type="match status" value="1"/>
</dbReference>
<dbReference type="SUPFAM" id="SSF52821">
    <property type="entry name" value="Rhodanese/Cell cycle control phosphatase"/>
    <property type="match status" value="1"/>
</dbReference>
<dbReference type="RefSeq" id="WP_089697891.1">
    <property type="nucleotide sequence ID" value="NZ_FNHL01000003.1"/>
</dbReference>